<dbReference type="InterPro" id="IPR030662">
    <property type="entry name" value="DPH6/MJ0570"/>
</dbReference>
<name>A0A0H5CGS1_CYBJN</name>
<dbReference type="CDD" id="cd01994">
    <property type="entry name" value="AANH_PF0828-like"/>
    <property type="match status" value="1"/>
</dbReference>
<evidence type="ECO:0000256" key="4">
    <source>
        <dbReference type="ARBA" id="ARBA00018426"/>
    </source>
</evidence>
<dbReference type="CDD" id="cd06156">
    <property type="entry name" value="eu_AANH_C_2"/>
    <property type="match status" value="1"/>
</dbReference>
<dbReference type="InterPro" id="IPR014729">
    <property type="entry name" value="Rossmann-like_a/b/a_fold"/>
</dbReference>
<evidence type="ECO:0000313" key="14">
    <source>
        <dbReference type="EMBL" id="CEP23749.1"/>
    </source>
</evidence>
<dbReference type="Gene3D" id="3.30.1330.40">
    <property type="entry name" value="RutC-like"/>
    <property type="match status" value="2"/>
</dbReference>
<dbReference type="Pfam" id="PF01902">
    <property type="entry name" value="Diphthami_syn_2"/>
    <property type="match status" value="1"/>
</dbReference>
<evidence type="ECO:0000313" key="15">
    <source>
        <dbReference type="Proteomes" id="UP000038830"/>
    </source>
</evidence>
<sequence>MKVVALVSGGKDSCFNILHCLANGHEIVALANLRPADHDIQELDSFMFQTVGHDAIDLYGECTGLPLYRGDIHGTSKNQKLDYEKTEDDEIEDLYRLLSRIKQDLEIEAVSVGAILSSYQRTRVENVCARLGLTSLAYLWQRDQQDLMSEMVESSMDAILIKVAAVGLNETHLGKSLKEMFATLLRLNQRFDVHICGEGGEFETLVLDAPFFIKKLEIVSSEISKEDGGVAYFHPKVKCVEKKPEDGAEFYNIKEKELDWSRFIPGERKLLNEKFNNILDSLSDSLTDVVVSTTNNNDFIREPQLVIKKSGNKLYVSNISSDAKSVEEQVREVFDKLESVLTTNGVTTTNIQHSTLLVADMAQFATINSLYVKSFTEPLPPSRVCIQTRLPKGKHLQLSVVVIVPVNKKTGLHVQGRSYWAPANIGPYSQTVIDENMIATLSGQIPLIPSSMELSTYASSFNSVLSLQHLDNVKSVVGCTNQLSVVAFIKDKCLVPVVSQTWREYSLLDSEANPPDVLLIVQVEELPRGADVEWGGLSYKKITSMYEEDGEDEELQTAMHSLSMQGPSYSNGSSDVVSTLALALDEFLNLTLSKDAHHTIYTTPDKTQYHATDSFMDLIPVSSVWNYKGEQVEFGVVVRTTPSPSSV</sequence>
<dbReference type="EC" id="6.3.1.14" evidence="3"/>
<dbReference type="FunFam" id="3.40.50.620:FF:000069">
    <property type="entry name" value="diphthine--ammonia ligase"/>
    <property type="match status" value="1"/>
</dbReference>
<dbReference type="AlphaFoldDB" id="A0A0H5CGS1"/>
<comment type="catalytic activity">
    <reaction evidence="12">
        <text>diphthine-[translation elongation factor 2] + NH4(+) + ATP = diphthamide-[translation elongation factor 2] + AMP + diphosphate + H(+)</text>
        <dbReference type="Rhea" id="RHEA:19753"/>
        <dbReference type="Rhea" id="RHEA-COMP:10172"/>
        <dbReference type="Rhea" id="RHEA-COMP:10174"/>
        <dbReference type="ChEBI" id="CHEBI:15378"/>
        <dbReference type="ChEBI" id="CHEBI:16692"/>
        <dbReference type="ChEBI" id="CHEBI:28938"/>
        <dbReference type="ChEBI" id="CHEBI:30616"/>
        <dbReference type="ChEBI" id="CHEBI:33019"/>
        <dbReference type="ChEBI" id="CHEBI:82696"/>
        <dbReference type="ChEBI" id="CHEBI:456215"/>
        <dbReference type="EC" id="6.3.1.14"/>
    </reaction>
</comment>
<dbReference type="InterPro" id="IPR035959">
    <property type="entry name" value="RutC-like_sf"/>
</dbReference>
<protein>
    <recommendedName>
        <fullName evidence="4">Diphthine--ammonia ligase</fullName>
        <ecNumber evidence="3">6.3.1.14</ecNumber>
    </recommendedName>
    <alternativeName>
        <fullName evidence="9">ATP-binding domain-containing protein 4</fullName>
    </alternativeName>
    <alternativeName>
        <fullName evidence="8">Diphthamide synthase</fullName>
    </alternativeName>
    <alternativeName>
        <fullName evidence="10">Diphthamide synthetase</fullName>
    </alternativeName>
    <alternativeName>
        <fullName evidence="11">Protein DPH6 homolog</fullName>
    </alternativeName>
</protein>
<reference evidence="15" key="1">
    <citation type="journal article" date="2015" name="J. Biotechnol.">
        <title>The structure of the Cyberlindnera jadinii genome and its relation to Candida utilis analyzed by the occurrence of single nucleotide polymorphisms.</title>
        <authorList>
            <person name="Rupp O."/>
            <person name="Brinkrolf K."/>
            <person name="Buerth C."/>
            <person name="Kunigo M."/>
            <person name="Schneider J."/>
            <person name="Jaenicke S."/>
            <person name="Goesmann A."/>
            <person name="Puehler A."/>
            <person name="Jaeger K.-E."/>
            <person name="Ernst J.F."/>
        </authorList>
    </citation>
    <scope>NUCLEOTIDE SEQUENCE [LARGE SCALE GENOMIC DNA]</scope>
    <source>
        <strain evidence="15">ATCC 18201 / CBS 1600 / BCRC 20928 / JCM 3617 / NBRC 0987 / NRRL Y-1542</strain>
    </source>
</reference>
<dbReference type="GO" id="GO:0017178">
    <property type="term" value="F:diphthine-ammonia ligase activity"/>
    <property type="evidence" value="ECO:0007669"/>
    <property type="project" value="UniProtKB-EC"/>
</dbReference>
<dbReference type="PANTHER" id="PTHR12196">
    <property type="entry name" value="DOMAIN OF UNKNOWN FUNCTION 71 DUF71 -CONTAINING PROTEIN"/>
    <property type="match status" value="1"/>
</dbReference>
<evidence type="ECO:0000256" key="9">
    <source>
        <dbReference type="ARBA" id="ARBA00031202"/>
    </source>
</evidence>
<evidence type="ECO:0000256" key="7">
    <source>
        <dbReference type="ARBA" id="ARBA00022840"/>
    </source>
</evidence>
<dbReference type="Gene3D" id="3.90.1490.10">
    <property type="entry name" value="putative n-type atp pyrophosphatase, domain 2"/>
    <property type="match status" value="1"/>
</dbReference>
<dbReference type="CDD" id="cd06155">
    <property type="entry name" value="eu_AANH_C_1"/>
    <property type="match status" value="1"/>
</dbReference>
<evidence type="ECO:0000256" key="1">
    <source>
        <dbReference type="ARBA" id="ARBA00005156"/>
    </source>
</evidence>
<evidence type="ECO:0000256" key="2">
    <source>
        <dbReference type="ARBA" id="ARBA00008496"/>
    </source>
</evidence>
<evidence type="ECO:0000256" key="3">
    <source>
        <dbReference type="ARBA" id="ARBA00012089"/>
    </source>
</evidence>
<dbReference type="InterPro" id="IPR006175">
    <property type="entry name" value="YjgF/YER057c/UK114"/>
</dbReference>
<dbReference type="Proteomes" id="UP000038830">
    <property type="component" value="Unassembled WGS sequence"/>
</dbReference>
<evidence type="ECO:0000256" key="12">
    <source>
        <dbReference type="ARBA" id="ARBA00048108"/>
    </source>
</evidence>
<organism evidence="14 15">
    <name type="scientific">Cyberlindnera jadinii (strain ATCC 18201 / CBS 1600 / BCRC 20928 / JCM 3617 / NBRC 0987 / NRRL Y-1542)</name>
    <name type="common">Torula yeast</name>
    <name type="synonym">Candida utilis</name>
    <dbReference type="NCBI Taxonomy" id="983966"/>
    <lineage>
        <taxon>Eukaryota</taxon>
        <taxon>Fungi</taxon>
        <taxon>Dikarya</taxon>
        <taxon>Ascomycota</taxon>
        <taxon>Saccharomycotina</taxon>
        <taxon>Saccharomycetes</taxon>
        <taxon>Phaffomycetales</taxon>
        <taxon>Phaffomycetaceae</taxon>
        <taxon>Cyberlindnera</taxon>
    </lineage>
</organism>
<dbReference type="Gene3D" id="3.40.50.620">
    <property type="entry name" value="HUPs"/>
    <property type="match status" value="1"/>
</dbReference>
<keyword evidence="7" id="KW-0067">ATP-binding</keyword>
<gene>
    <name evidence="14" type="ORF">BN1211_4405</name>
</gene>
<evidence type="ECO:0000256" key="6">
    <source>
        <dbReference type="ARBA" id="ARBA00022741"/>
    </source>
</evidence>
<dbReference type="SUPFAM" id="SSF55298">
    <property type="entry name" value="YjgF-like"/>
    <property type="match status" value="2"/>
</dbReference>
<comment type="similarity">
    <text evidence="2">Belongs to the Diphthine--ammonia ligase family.</text>
</comment>
<evidence type="ECO:0000256" key="10">
    <source>
        <dbReference type="ARBA" id="ARBA00031552"/>
    </source>
</evidence>
<evidence type="ECO:0000256" key="11">
    <source>
        <dbReference type="ARBA" id="ARBA00032849"/>
    </source>
</evidence>
<dbReference type="GO" id="GO:0017183">
    <property type="term" value="P:protein histidyl modification to diphthamide"/>
    <property type="evidence" value="ECO:0007669"/>
    <property type="project" value="TreeGrafter"/>
</dbReference>
<keyword evidence="6" id="KW-0547">Nucleotide-binding</keyword>
<dbReference type="NCBIfam" id="TIGR00290">
    <property type="entry name" value="MJ0570_dom"/>
    <property type="match status" value="1"/>
</dbReference>
<evidence type="ECO:0000256" key="5">
    <source>
        <dbReference type="ARBA" id="ARBA00022598"/>
    </source>
</evidence>
<evidence type="ECO:0000259" key="13">
    <source>
        <dbReference type="Pfam" id="PF01902"/>
    </source>
</evidence>
<dbReference type="PANTHER" id="PTHR12196:SF2">
    <property type="entry name" value="DIPHTHINE--AMMONIA LIGASE"/>
    <property type="match status" value="1"/>
</dbReference>
<feature type="domain" description="Diphthamide synthase" evidence="13">
    <location>
        <begin position="1"/>
        <end position="226"/>
    </location>
</feature>
<evidence type="ECO:0000256" key="8">
    <source>
        <dbReference type="ARBA" id="ARBA00029814"/>
    </source>
</evidence>
<comment type="pathway">
    <text evidence="1">Protein modification; peptidyl-diphthamide biosynthesis.</text>
</comment>
<keyword evidence="5" id="KW-0436">Ligase</keyword>
<dbReference type="InterPro" id="IPR002761">
    <property type="entry name" value="Diphthami_syn_dom"/>
</dbReference>
<dbReference type="FunFam" id="3.90.1490.10:FF:000001">
    <property type="entry name" value="Diphthine--ammonia ligase"/>
    <property type="match status" value="1"/>
</dbReference>
<accession>A0A0H5CGS1</accession>
<dbReference type="SUPFAM" id="SSF52402">
    <property type="entry name" value="Adenine nucleotide alpha hydrolases-like"/>
    <property type="match status" value="1"/>
</dbReference>
<dbReference type="GO" id="GO:0005524">
    <property type="term" value="F:ATP binding"/>
    <property type="evidence" value="ECO:0007669"/>
    <property type="project" value="UniProtKB-KW"/>
</dbReference>
<dbReference type="EMBL" id="CDQK01000005">
    <property type="protein sequence ID" value="CEP23749.1"/>
    <property type="molecule type" value="Genomic_DNA"/>
</dbReference>
<dbReference type="Pfam" id="PF01042">
    <property type="entry name" value="Ribonuc_L-PSP"/>
    <property type="match status" value="2"/>
</dbReference>
<proteinExistence type="inferred from homology"/>